<evidence type="ECO:0000313" key="5">
    <source>
        <dbReference type="Proteomes" id="UP000824260"/>
    </source>
</evidence>
<gene>
    <name evidence="4" type="ORF">IAA52_07815</name>
</gene>
<name>A0A9D0ZM11_9FIRM</name>
<keyword evidence="2" id="KW-0547">Nucleotide-binding</keyword>
<evidence type="ECO:0000256" key="1">
    <source>
        <dbReference type="PIRSR" id="PIRSR640198-1"/>
    </source>
</evidence>
<dbReference type="InterPro" id="IPR003812">
    <property type="entry name" value="Fido"/>
</dbReference>
<dbReference type="InterPro" id="IPR040198">
    <property type="entry name" value="Fido_containing"/>
</dbReference>
<evidence type="ECO:0000256" key="2">
    <source>
        <dbReference type="PIRSR" id="PIRSR640198-2"/>
    </source>
</evidence>
<evidence type="ECO:0000259" key="3">
    <source>
        <dbReference type="PROSITE" id="PS51459"/>
    </source>
</evidence>
<feature type="binding site" evidence="2">
    <location>
        <position position="285"/>
    </location>
    <ligand>
        <name>ATP</name>
        <dbReference type="ChEBI" id="CHEBI:30616"/>
    </ligand>
</feature>
<dbReference type="GO" id="GO:0005524">
    <property type="term" value="F:ATP binding"/>
    <property type="evidence" value="ECO:0007669"/>
    <property type="project" value="UniProtKB-KW"/>
</dbReference>
<dbReference type="EMBL" id="DVFZ01000078">
    <property type="protein sequence ID" value="HIQ82995.1"/>
    <property type="molecule type" value="Genomic_DNA"/>
</dbReference>
<accession>A0A9D0ZM11</accession>
<reference evidence="4" key="2">
    <citation type="journal article" date="2021" name="PeerJ">
        <title>Extensive microbial diversity within the chicken gut microbiome revealed by metagenomics and culture.</title>
        <authorList>
            <person name="Gilroy R."/>
            <person name="Ravi A."/>
            <person name="Getino M."/>
            <person name="Pursley I."/>
            <person name="Horton D.L."/>
            <person name="Alikhan N.F."/>
            <person name="Baker D."/>
            <person name="Gharbi K."/>
            <person name="Hall N."/>
            <person name="Watson M."/>
            <person name="Adriaenssens E.M."/>
            <person name="Foster-Nyarko E."/>
            <person name="Jarju S."/>
            <person name="Secka A."/>
            <person name="Antonio M."/>
            <person name="Oren A."/>
            <person name="Chaudhuri R.R."/>
            <person name="La Ragione R."/>
            <person name="Hildebrand F."/>
            <person name="Pallen M.J."/>
        </authorList>
    </citation>
    <scope>NUCLEOTIDE SEQUENCE</scope>
    <source>
        <strain evidence="4">ChiSjej6B24-2974</strain>
    </source>
</reference>
<dbReference type="InterPro" id="IPR036597">
    <property type="entry name" value="Fido-like_dom_sf"/>
</dbReference>
<sequence length="402" mass="45769">MNDALLAYFTEHYFPKEEVMYRLPVSLSIGDFWPELLAHRKARAVYLPLPAAKGCDYWYVPTGRLLEAGDRLSALARADVALDLPREQAEDGIVDEAYFSSVIEGAYTTRQQAHAFLRSGMPPQNRAEQMIRNNYEALHFVLEHLDTPINEAAILEIARLLTEGTLEGAAKHGYRDADVHVVSGRQEIVYTAPDAGKIRPMMDALLLYLNDAEIHPIIKACVAHIYFVTVHPLFDGNGRTARALSYWILLRAGYSFFRQFPVSGVLAKERARYYKAIRAAQDPENGNDLTYFLEYYVEMLERSIEGIHDRLVQTRQLSALKARLGDFPGAERILRGAQWMVQENITSITAEKWRVKLKVSFETARQDLQRLAQEGFVTLRVSGRRHFYDRVQEKTASTTPEA</sequence>
<protein>
    <submittedName>
        <fullName evidence="4">Fic family protein</fullName>
    </submittedName>
</protein>
<feature type="active site" evidence="1">
    <location>
        <position position="231"/>
    </location>
</feature>
<dbReference type="Pfam" id="PF02661">
    <property type="entry name" value="Fic"/>
    <property type="match status" value="1"/>
</dbReference>
<organism evidence="4 5">
    <name type="scientific">Candidatus Pullichristensenella stercorigallinarum</name>
    <dbReference type="NCBI Taxonomy" id="2840909"/>
    <lineage>
        <taxon>Bacteria</taxon>
        <taxon>Bacillati</taxon>
        <taxon>Bacillota</taxon>
        <taxon>Clostridia</taxon>
        <taxon>Candidatus Pullichristensenella</taxon>
    </lineage>
</organism>
<dbReference type="PROSITE" id="PS51459">
    <property type="entry name" value="FIDO"/>
    <property type="match status" value="1"/>
</dbReference>
<comment type="caution">
    <text evidence="4">The sequence shown here is derived from an EMBL/GenBank/DDBJ whole genome shotgun (WGS) entry which is preliminary data.</text>
</comment>
<dbReference type="PANTHER" id="PTHR13504">
    <property type="entry name" value="FIDO DOMAIN-CONTAINING PROTEIN DDB_G0283145"/>
    <property type="match status" value="1"/>
</dbReference>
<keyword evidence="2" id="KW-0067">ATP-binding</keyword>
<proteinExistence type="predicted"/>
<dbReference type="Proteomes" id="UP000824260">
    <property type="component" value="Unassembled WGS sequence"/>
</dbReference>
<dbReference type="Gene3D" id="1.10.3290.10">
    <property type="entry name" value="Fido-like domain"/>
    <property type="match status" value="1"/>
</dbReference>
<evidence type="ECO:0000313" key="4">
    <source>
        <dbReference type="EMBL" id="HIQ82995.1"/>
    </source>
</evidence>
<dbReference type="PANTHER" id="PTHR13504:SF38">
    <property type="entry name" value="FIDO DOMAIN-CONTAINING PROTEIN"/>
    <property type="match status" value="1"/>
</dbReference>
<feature type="binding site" evidence="2">
    <location>
        <begin position="273"/>
        <end position="274"/>
    </location>
    <ligand>
        <name>ATP</name>
        <dbReference type="ChEBI" id="CHEBI:30616"/>
    </ligand>
</feature>
<feature type="domain" description="Fido" evidence="3">
    <location>
        <begin position="149"/>
        <end position="298"/>
    </location>
</feature>
<dbReference type="AlphaFoldDB" id="A0A9D0ZM11"/>
<reference evidence="4" key="1">
    <citation type="submission" date="2020-10" db="EMBL/GenBank/DDBJ databases">
        <authorList>
            <person name="Gilroy R."/>
        </authorList>
    </citation>
    <scope>NUCLEOTIDE SEQUENCE</scope>
    <source>
        <strain evidence="4">ChiSjej6B24-2974</strain>
    </source>
</reference>
<dbReference type="SUPFAM" id="SSF140931">
    <property type="entry name" value="Fic-like"/>
    <property type="match status" value="1"/>
</dbReference>
<feature type="binding site" evidence="2">
    <location>
        <begin position="235"/>
        <end position="242"/>
    </location>
    <ligand>
        <name>ATP</name>
        <dbReference type="ChEBI" id="CHEBI:30616"/>
    </ligand>
</feature>